<sequence>MAAIVAKTNRLVEVARDTDPPQPNTLQRLREVLMGVVGFSMKNTSFVPLLMGSLDEHINSLTCLKRKVDVLTALLESARRLSSTTHRHDSSVACLTGLHGDDLFRKLMALHFLDTMPPEIYLEAALAAQRLIMHDMLDNYIRLYEKIIFENNTMAAHENKIRIFRDHMLTLEKFVQEHMELATAAMPRPSTSPAT</sequence>
<proteinExistence type="predicted"/>
<accession>A0ACD5XUR4</accession>
<evidence type="ECO:0000313" key="1">
    <source>
        <dbReference type="EnsemblPlants" id="AVESA.00010b.r2.5AG0858180.1.CDS.1"/>
    </source>
</evidence>
<protein>
    <submittedName>
        <fullName evidence="1">Uncharacterized protein</fullName>
    </submittedName>
</protein>
<reference evidence="1" key="1">
    <citation type="submission" date="2021-05" db="EMBL/GenBank/DDBJ databases">
        <authorList>
            <person name="Scholz U."/>
            <person name="Mascher M."/>
            <person name="Fiebig A."/>
        </authorList>
    </citation>
    <scope>NUCLEOTIDE SEQUENCE [LARGE SCALE GENOMIC DNA]</scope>
</reference>
<dbReference type="EnsemblPlants" id="AVESA.00010b.r2.5AG0858180.1">
    <property type="protein sequence ID" value="AVESA.00010b.r2.5AG0858180.1.CDS.1"/>
    <property type="gene ID" value="AVESA.00010b.r2.5AG0858180"/>
</dbReference>
<keyword evidence="2" id="KW-1185">Reference proteome</keyword>
<name>A0ACD5XUR4_AVESA</name>
<evidence type="ECO:0000313" key="2">
    <source>
        <dbReference type="Proteomes" id="UP001732700"/>
    </source>
</evidence>
<reference evidence="1" key="2">
    <citation type="submission" date="2025-09" db="UniProtKB">
        <authorList>
            <consortium name="EnsemblPlants"/>
        </authorList>
    </citation>
    <scope>IDENTIFICATION</scope>
</reference>
<dbReference type="Proteomes" id="UP001732700">
    <property type="component" value="Chromosome 5A"/>
</dbReference>
<organism evidence="1 2">
    <name type="scientific">Avena sativa</name>
    <name type="common">Oat</name>
    <dbReference type="NCBI Taxonomy" id="4498"/>
    <lineage>
        <taxon>Eukaryota</taxon>
        <taxon>Viridiplantae</taxon>
        <taxon>Streptophyta</taxon>
        <taxon>Embryophyta</taxon>
        <taxon>Tracheophyta</taxon>
        <taxon>Spermatophyta</taxon>
        <taxon>Magnoliopsida</taxon>
        <taxon>Liliopsida</taxon>
        <taxon>Poales</taxon>
        <taxon>Poaceae</taxon>
        <taxon>BOP clade</taxon>
        <taxon>Pooideae</taxon>
        <taxon>Poodae</taxon>
        <taxon>Poeae</taxon>
        <taxon>Poeae Chloroplast Group 1 (Aveneae type)</taxon>
        <taxon>Aveninae</taxon>
        <taxon>Avena</taxon>
    </lineage>
</organism>